<comment type="caution">
    <text evidence="2">The sequence shown here is derived from an EMBL/GenBank/DDBJ whole genome shotgun (WGS) entry which is preliminary data.</text>
</comment>
<evidence type="ECO:0000313" key="3">
    <source>
        <dbReference type="Proteomes" id="UP000198211"/>
    </source>
</evidence>
<organism evidence="2 3">
    <name type="scientific">Phytophthora megakarya</name>
    <dbReference type="NCBI Taxonomy" id="4795"/>
    <lineage>
        <taxon>Eukaryota</taxon>
        <taxon>Sar</taxon>
        <taxon>Stramenopiles</taxon>
        <taxon>Oomycota</taxon>
        <taxon>Peronosporomycetes</taxon>
        <taxon>Peronosporales</taxon>
        <taxon>Peronosporaceae</taxon>
        <taxon>Phytophthora</taxon>
    </lineage>
</organism>
<reference evidence="3" key="1">
    <citation type="submission" date="2017-03" db="EMBL/GenBank/DDBJ databases">
        <title>Phytopthora megakarya and P. palmivora, two closely related causual agents of cacao black pod achieved similar genome size and gene model numbers by different mechanisms.</title>
        <authorList>
            <person name="Ali S."/>
            <person name="Shao J."/>
            <person name="Larry D.J."/>
            <person name="Kronmiller B."/>
            <person name="Shen D."/>
            <person name="Strem M.D."/>
            <person name="Melnick R.L."/>
            <person name="Guiltinan M.J."/>
            <person name="Tyler B.M."/>
            <person name="Meinhardt L.W."/>
            <person name="Bailey B.A."/>
        </authorList>
    </citation>
    <scope>NUCLEOTIDE SEQUENCE [LARGE SCALE GENOMIC DNA]</scope>
    <source>
        <strain evidence="3">zdho120</strain>
    </source>
</reference>
<feature type="coiled-coil region" evidence="1">
    <location>
        <begin position="75"/>
        <end position="102"/>
    </location>
</feature>
<gene>
    <name evidence="2" type="ORF">PHMEG_0008643</name>
</gene>
<evidence type="ECO:0008006" key="4">
    <source>
        <dbReference type="Google" id="ProtNLM"/>
    </source>
</evidence>
<dbReference type="Proteomes" id="UP000198211">
    <property type="component" value="Unassembled WGS sequence"/>
</dbReference>
<evidence type="ECO:0000256" key="1">
    <source>
        <dbReference type="SAM" id="Coils"/>
    </source>
</evidence>
<protein>
    <recommendedName>
        <fullName evidence="4">Bzip transcription factor</fullName>
    </recommendedName>
</protein>
<keyword evidence="1" id="KW-0175">Coiled coil</keyword>
<keyword evidence="3" id="KW-1185">Reference proteome</keyword>
<name>A0A225WJW7_9STRA</name>
<accession>A0A225WJW7</accession>
<dbReference type="EMBL" id="NBNE01000756">
    <property type="protein sequence ID" value="OWZ17419.1"/>
    <property type="molecule type" value="Genomic_DNA"/>
</dbReference>
<dbReference type="AlphaFoldDB" id="A0A225WJW7"/>
<sequence>MTRNVIPRSRNSQHDCIEEIELDITGRLAASGTQLRLQRLPKKICPRISTRTGCEAEQRKIHLRELHRRSQGRYREKQRLTLHNLEDSVNRLHEEVKVLKYRHFCASRGICDVRNIWTIAVEYFRIFGRGYTKDLNGLALRFLQESITSDVIDGYLRGSSALFHSWVFWSVDLQSMEQRTKNFLLATTCTSFMISTNRLGLVFPRMRWIVVRNRPLCQVDNILTRDMFRLKPTTSKVLKAKTVLGQSKLET</sequence>
<evidence type="ECO:0000313" key="2">
    <source>
        <dbReference type="EMBL" id="OWZ17419.1"/>
    </source>
</evidence>
<proteinExistence type="predicted"/>